<proteinExistence type="predicted"/>
<reference evidence="2" key="1">
    <citation type="journal article" date="2019" name="Int. J. Syst. Evol. Microbiol.">
        <title>The Global Catalogue of Microorganisms (GCM) 10K type strain sequencing project: providing services to taxonomists for standard genome sequencing and annotation.</title>
        <authorList>
            <consortium name="The Broad Institute Genomics Platform"/>
            <consortium name="The Broad Institute Genome Sequencing Center for Infectious Disease"/>
            <person name="Wu L."/>
            <person name="Ma J."/>
        </authorList>
    </citation>
    <scope>NUCLEOTIDE SEQUENCE [LARGE SCALE GENOMIC DNA]</scope>
    <source>
        <strain evidence="2">CCUG 56607</strain>
    </source>
</reference>
<dbReference type="EMBL" id="JBHTKL010000005">
    <property type="protein sequence ID" value="MFD1019639.1"/>
    <property type="molecule type" value="Genomic_DNA"/>
</dbReference>
<dbReference type="Pfam" id="PF05014">
    <property type="entry name" value="Nuc_deoxyrib_tr"/>
    <property type="match status" value="1"/>
</dbReference>
<accession>A0ABW3L2F9</accession>
<protein>
    <submittedName>
        <fullName evidence="1">Nucleoside 2-deoxyribosyltransferase</fullName>
    </submittedName>
</protein>
<dbReference type="Gene3D" id="3.40.50.450">
    <property type="match status" value="1"/>
</dbReference>
<dbReference type="RefSeq" id="WP_386059853.1">
    <property type="nucleotide sequence ID" value="NZ_JBHTKL010000005.1"/>
</dbReference>
<comment type="caution">
    <text evidence="1">The sequence shown here is derived from an EMBL/GenBank/DDBJ whole genome shotgun (WGS) entry which is preliminary data.</text>
</comment>
<dbReference type="Proteomes" id="UP001596990">
    <property type="component" value="Unassembled WGS sequence"/>
</dbReference>
<dbReference type="InterPro" id="IPR007710">
    <property type="entry name" value="Nucleoside_deoxyribTrfase"/>
</dbReference>
<sequence length="127" mass="14280">MKFYIASSFQNIEAVRKVAETLKRKGFTHTYDWTQNEKASTASDLKRIGLAEKEAVGEANFLVVLLPAGKGSHVELGLALAMDKPVFLYAPDHRLEDSSTFYHLTEVTLCKGTRQELIDTINRSFSR</sequence>
<evidence type="ECO:0000313" key="1">
    <source>
        <dbReference type="EMBL" id="MFD1019639.1"/>
    </source>
</evidence>
<gene>
    <name evidence="1" type="ORF">ACFQ2J_10685</name>
</gene>
<organism evidence="1 2">
    <name type="scientific">Thalassobacillus hwangdonensis</name>
    <dbReference type="NCBI Taxonomy" id="546108"/>
    <lineage>
        <taxon>Bacteria</taxon>
        <taxon>Bacillati</taxon>
        <taxon>Bacillota</taxon>
        <taxon>Bacilli</taxon>
        <taxon>Bacillales</taxon>
        <taxon>Bacillaceae</taxon>
        <taxon>Thalassobacillus</taxon>
    </lineage>
</organism>
<name>A0ABW3L2F9_9BACI</name>
<evidence type="ECO:0000313" key="2">
    <source>
        <dbReference type="Proteomes" id="UP001596990"/>
    </source>
</evidence>
<keyword evidence="2" id="KW-1185">Reference proteome</keyword>
<dbReference type="SUPFAM" id="SSF52309">
    <property type="entry name" value="N-(deoxy)ribosyltransferase-like"/>
    <property type="match status" value="1"/>
</dbReference>